<organism evidence="2 3">
    <name type="scientific">Hymenobacter taeanensis</name>
    <dbReference type="NCBI Taxonomy" id="2735321"/>
    <lineage>
        <taxon>Bacteria</taxon>
        <taxon>Pseudomonadati</taxon>
        <taxon>Bacteroidota</taxon>
        <taxon>Cytophagia</taxon>
        <taxon>Cytophagales</taxon>
        <taxon>Hymenobacteraceae</taxon>
        <taxon>Hymenobacter</taxon>
    </lineage>
</organism>
<feature type="region of interest" description="Disordered" evidence="1">
    <location>
        <begin position="207"/>
        <end position="265"/>
    </location>
</feature>
<feature type="compositionally biased region" description="Low complexity" evidence="1">
    <location>
        <begin position="210"/>
        <end position="231"/>
    </location>
</feature>
<dbReference type="AlphaFoldDB" id="A0A6M6BH11"/>
<protein>
    <submittedName>
        <fullName evidence="2">Uncharacterized protein</fullName>
    </submittedName>
</protein>
<reference evidence="2 3" key="1">
    <citation type="submission" date="2020-05" db="EMBL/GenBank/DDBJ databases">
        <title>Complete genome sequence of Hymenobacter sp. TS19 in Coasted Sand Dune.</title>
        <authorList>
            <person name="Lee J.-H."/>
            <person name="Jung J.-H."/>
            <person name="Jeong S."/>
            <person name="Zhao L."/>
            <person name="Kim M.-K."/>
            <person name="Seo H.-S."/>
            <person name="Lim S."/>
        </authorList>
    </citation>
    <scope>NUCLEOTIDE SEQUENCE [LARGE SCALE GENOMIC DNA]</scope>
    <source>
        <strain evidence="2 3">TS19</strain>
    </source>
</reference>
<evidence type="ECO:0000313" key="2">
    <source>
        <dbReference type="EMBL" id="QJX47262.1"/>
    </source>
</evidence>
<dbReference type="Proteomes" id="UP000501623">
    <property type="component" value="Chromosome"/>
</dbReference>
<sequence>MNNKYSLAKREQYGRLLAALLCDQHFGARPTATLDGPAVLRFTPIRQVNLFVVQQLLGQWMAEMGNLRSPYFDFEDAQVRQALTQFMNVLSRRIKLSRPVFEPLLAQAICDTLLGCIDPAAIFAQKLLGEQASAAPATLRDTLRYLDMHKSLFAGFLDTLPAEDVQERDYLLSRFRLYVQSHPQDQQVLAAVVQEFNELLPLSEDDLNEEAPQSQDPAPAQPASAPEAPAAAPAPTPPVVQATPPAPEPQPAPVAEPRSAPQSAAPTAVPLYAKLQAEQSTAPSLSETLRQERTGAASLAEKAPKVETLREAISINQRFSFINELFNGENMEYHSVIQHLDTLPNAESAKRYVNENLAAQYNWSRKEEHVNKLLKLIDRKFA</sequence>
<accession>A0A6M6BH11</accession>
<dbReference type="RefSeq" id="WP_171591354.1">
    <property type="nucleotide sequence ID" value="NZ_CP053538.1"/>
</dbReference>
<feature type="compositionally biased region" description="Pro residues" evidence="1">
    <location>
        <begin position="232"/>
        <end position="254"/>
    </location>
</feature>
<gene>
    <name evidence="2" type="ORF">HMJ29_10065</name>
</gene>
<keyword evidence="3" id="KW-1185">Reference proteome</keyword>
<dbReference type="EMBL" id="CP053538">
    <property type="protein sequence ID" value="QJX47262.1"/>
    <property type="molecule type" value="Genomic_DNA"/>
</dbReference>
<proteinExistence type="predicted"/>
<dbReference type="KEGG" id="hts:HMJ29_10065"/>
<evidence type="ECO:0000256" key="1">
    <source>
        <dbReference type="SAM" id="MobiDB-lite"/>
    </source>
</evidence>
<evidence type="ECO:0000313" key="3">
    <source>
        <dbReference type="Proteomes" id="UP000501623"/>
    </source>
</evidence>
<name>A0A6M6BH11_9BACT</name>